<dbReference type="CDD" id="cd01949">
    <property type="entry name" value="GGDEF"/>
    <property type="match status" value="1"/>
</dbReference>
<dbReference type="NCBIfam" id="TIGR00254">
    <property type="entry name" value="GGDEF"/>
    <property type="match status" value="1"/>
</dbReference>
<dbReference type="PANTHER" id="PTHR46663">
    <property type="entry name" value="DIGUANYLATE CYCLASE DGCT-RELATED"/>
    <property type="match status" value="1"/>
</dbReference>
<reference evidence="3 4" key="1">
    <citation type="submission" date="2019-12" db="EMBL/GenBank/DDBJ databases">
        <title>Novel species isolated from a subtropical stream in China.</title>
        <authorList>
            <person name="Lu H."/>
        </authorList>
    </citation>
    <scope>NUCLEOTIDE SEQUENCE [LARGE SCALE GENOMIC DNA]</scope>
    <source>
        <strain evidence="3 4">FT50W</strain>
    </source>
</reference>
<dbReference type="Pfam" id="PF07495">
    <property type="entry name" value="Y_Y_Y"/>
    <property type="match status" value="1"/>
</dbReference>
<dbReference type="InterPro" id="IPR015943">
    <property type="entry name" value="WD40/YVTN_repeat-like_dom_sf"/>
</dbReference>
<dbReference type="SUPFAM" id="SSF55073">
    <property type="entry name" value="Nucleotide cyclase"/>
    <property type="match status" value="1"/>
</dbReference>
<dbReference type="InterPro" id="IPR013783">
    <property type="entry name" value="Ig-like_fold"/>
</dbReference>
<dbReference type="Gene3D" id="3.30.70.270">
    <property type="match status" value="1"/>
</dbReference>
<dbReference type="SUPFAM" id="SSF63829">
    <property type="entry name" value="Calcium-dependent phosphotriesterase"/>
    <property type="match status" value="3"/>
</dbReference>
<proteinExistence type="predicted"/>
<evidence type="ECO:0000259" key="2">
    <source>
        <dbReference type="PROSITE" id="PS50887"/>
    </source>
</evidence>
<keyword evidence="1" id="KW-0732">Signal</keyword>
<comment type="caution">
    <text evidence="3">The sequence shown here is derived from an EMBL/GenBank/DDBJ whole genome shotgun (WGS) entry which is preliminary data.</text>
</comment>
<gene>
    <name evidence="3" type="ORF">GTP44_25435</name>
</gene>
<dbReference type="SMART" id="SM00267">
    <property type="entry name" value="GGDEF"/>
    <property type="match status" value="1"/>
</dbReference>
<dbReference type="PANTHER" id="PTHR46663:SF4">
    <property type="entry name" value="DIGUANYLATE CYCLASE DGCT-RELATED"/>
    <property type="match status" value="1"/>
</dbReference>
<dbReference type="PROSITE" id="PS50887">
    <property type="entry name" value="GGDEF"/>
    <property type="match status" value="1"/>
</dbReference>
<dbReference type="InterPro" id="IPR011110">
    <property type="entry name" value="Reg_prop"/>
</dbReference>
<evidence type="ECO:0000313" key="3">
    <source>
        <dbReference type="EMBL" id="MYM85268.1"/>
    </source>
</evidence>
<dbReference type="FunFam" id="3.30.70.270:FF:000001">
    <property type="entry name" value="Diguanylate cyclase domain protein"/>
    <property type="match status" value="1"/>
</dbReference>
<sequence>MAMPCSNVLRRRALSAALCLLLMLLGMPARANHGVRWGELAHTAFRHHGHPDLSSGVSLAQDRQGFVWIGTQSGLVRWDGNRHIKYLADGARNDALPDSYLMSLHVDSRGRLWAGMNSGGLVRYNAEHDNFIRYRAIPSGQRDPRVSAIIDDGRDGLWIGTGAGLDHLDADGRFTRLGAQYGADALPDGGVEALLRQDDGALWAGTRHGLFLLRPGRPPQQLTLGGQRGLPVARLLRDSAGRLWIGTGNSGAFLYQAGAALATGAAPVRESGTRPTLQQERISAIVEAAPDEIWFGTHGVGGGIVVLDVRHGATRRIRHRADTPDSLADNDVMTMLRERSGIIYVASMAGLSQYDPRPRAVATIRHLDASHNGVLSVPSLLQAADGKLWLGKVSGGIDIVDPLHGLRGRLDVGAGLPQSRVLALASGPDGEVYIGTQQGLFRADADGRRAQRVHVARRRDEEEVWALALVGRTLWVGGLDGLWALRLPSAGAPQLLRHEGARLGDTRVTALLPLDDDVWVGTRNGLARVGPETVEQIPTDLAAPDRLPPGFVSSMLRDRDGRLWLSNFGTGIVILDDASANGPRRFHRLGMRQGLPDRAANKLLQDRDGMIWASTDNGLARIDPRTLAVRALGIGEGVHVPSYWTNAGALTDAGEPVFGGLSGLSVVRPQALSAWHYTPPLVVTRILLNDQELPAAVYNAGLGRKAPPLTVTTAARERGFSLDFAALDYSAPERNRYAYRLLGFDSGWVSTEAAARRASYNNLPPGDYLLQLRGSNRNGDWAPTLEVPVRVLPAWHQRTLARVAAVLTGLLLGAGLMQARTTYLRRRQHELEAMVAARTAELRATQAQLEALAYSDPLTGLANRRLFNDALRHLVAQAERGGAACTLLLIDLDRFKLVNDTHGHDAGDALLAATAARLRAAVREADQPFRLGGDEFAVLLSQTADHATLAPVCERILAQLAAPLPHDAAVIEISVSVGAAIHQAGHDHEQLYKRADLALYEAKAAGRCTWRLRA</sequence>
<accession>A0A6L8MTC0</accession>
<dbReference type="InterPro" id="IPR029787">
    <property type="entry name" value="Nucleotide_cyclase"/>
</dbReference>
<dbReference type="Proteomes" id="UP000474565">
    <property type="component" value="Unassembled WGS sequence"/>
</dbReference>
<dbReference type="Pfam" id="PF07494">
    <property type="entry name" value="Reg_prop"/>
    <property type="match status" value="1"/>
</dbReference>
<dbReference type="Pfam" id="PF00990">
    <property type="entry name" value="GGDEF"/>
    <property type="match status" value="1"/>
</dbReference>
<dbReference type="GO" id="GO:0003824">
    <property type="term" value="F:catalytic activity"/>
    <property type="evidence" value="ECO:0007669"/>
    <property type="project" value="UniProtKB-ARBA"/>
</dbReference>
<dbReference type="InterPro" id="IPR000160">
    <property type="entry name" value="GGDEF_dom"/>
</dbReference>
<organism evidence="3 4">
    <name type="scientific">Duganella lactea</name>
    <dbReference type="NCBI Taxonomy" id="2692173"/>
    <lineage>
        <taxon>Bacteria</taxon>
        <taxon>Pseudomonadati</taxon>
        <taxon>Pseudomonadota</taxon>
        <taxon>Betaproteobacteria</taxon>
        <taxon>Burkholderiales</taxon>
        <taxon>Oxalobacteraceae</taxon>
        <taxon>Telluria group</taxon>
        <taxon>Duganella</taxon>
    </lineage>
</organism>
<evidence type="ECO:0000256" key="1">
    <source>
        <dbReference type="SAM" id="SignalP"/>
    </source>
</evidence>
<feature type="chain" id="PRO_5026852636" evidence="1">
    <location>
        <begin position="32"/>
        <end position="1014"/>
    </location>
</feature>
<evidence type="ECO:0000313" key="4">
    <source>
        <dbReference type="Proteomes" id="UP000474565"/>
    </source>
</evidence>
<name>A0A6L8MTC0_9BURK</name>
<dbReference type="InterPro" id="IPR052163">
    <property type="entry name" value="DGC-Regulatory_Protein"/>
</dbReference>
<dbReference type="AlphaFoldDB" id="A0A6L8MTC0"/>
<dbReference type="Gene3D" id="2.130.10.10">
    <property type="entry name" value="YVTN repeat-like/Quinoprotein amine dehydrogenase"/>
    <property type="match status" value="3"/>
</dbReference>
<feature type="domain" description="GGDEF" evidence="2">
    <location>
        <begin position="883"/>
        <end position="1014"/>
    </location>
</feature>
<dbReference type="Gene3D" id="2.60.40.10">
    <property type="entry name" value="Immunoglobulins"/>
    <property type="match status" value="1"/>
</dbReference>
<dbReference type="EMBL" id="WWCP01000056">
    <property type="protein sequence ID" value="MYM85268.1"/>
    <property type="molecule type" value="Genomic_DNA"/>
</dbReference>
<feature type="signal peptide" evidence="1">
    <location>
        <begin position="1"/>
        <end position="31"/>
    </location>
</feature>
<protein>
    <submittedName>
        <fullName evidence="3">Diguanylate cyclase</fullName>
    </submittedName>
</protein>
<dbReference type="InterPro" id="IPR043128">
    <property type="entry name" value="Rev_trsase/Diguanyl_cyclase"/>
</dbReference>
<dbReference type="InterPro" id="IPR011123">
    <property type="entry name" value="Y_Y_Y"/>
</dbReference>